<sequence>MQSFRQLLQQQKHLLDLCLKNLPGFNTEKMITHFIVVGLLCGLSFSHECRRELLVNIDFPGTDITSVFSPDAEHCQNMCTQHSSCLFFSFLRSDWTADNRHFYCYLKSTPSGKPNVQNPLLGITSGFSLKPCNPDLQPCLPQVYHHVDFPGADYQTLFTADYEECQRACTRDSACQFFTFLKQDFTCPTVRYKCHLKFSWPVPRIPQIIRLNTRISGFSQRMHITQNLNTECEGKLFPNTDIPISNIVVLPTASPEHCQTYCSAHPLCTYFTYISHTFNCYLKHNPGEIVLKAVAGYTSGLPARFCQLDNNWIKKTYVGIDFPYSDIRNFLTSDVEACQRTCTEDPNCQYYSYITETFSDPAHRRRCYLKRVITMPAPPRVTKLTNAVSGFSLSNCHYKGMV</sequence>
<accession>A0A8C4NLS6</accession>
<feature type="domain" description="Apple" evidence="3">
    <location>
        <begin position="139"/>
        <end position="222"/>
    </location>
</feature>
<evidence type="ECO:0000256" key="2">
    <source>
        <dbReference type="ARBA" id="ARBA00023157"/>
    </source>
</evidence>
<dbReference type="PROSITE" id="PS50948">
    <property type="entry name" value="PAN"/>
    <property type="match status" value="3"/>
</dbReference>
<dbReference type="SMART" id="SM00223">
    <property type="entry name" value="APPLE"/>
    <property type="match status" value="4"/>
</dbReference>
<dbReference type="PANTHER" id="PTHR33946:SF4">
    <property type="entry name" value="COAGULATION FACTOR XI"/>
    <property type="match status" value="1"/>
</dbReference>
<dbReference type="InterPro" id="IPR003609">
    <property type="entry name" value="Pan_app"/>
</dbReference>
<dbReference type="Proteomes" id="UP000694389">
    <property type="component" value="Unassembled WGS sequence"/>
</dbReference>
<dbReference type="PROSITE" id="PS00495">
    <property type="entry name" value="APPLE"/>
    <property type="match status" value="1"/>
</dbReference>
<reference evidence="4" key="2">
    <citation type="submission" date="2025-09" db="UniProtKB">
        <authorList>
            <consortium name="Ensembl"/>
        </authorList>
    </citation>
    <scope>IDENTIFICATION</scope>
</reference>
<dbReference type="PRINTS" id="PR00005">
    <property type="entry name" value="APPLEDOMAIN"/>
</dbReference>
<evidence type="ECO:0000259" key="3">
    <source>
        <dbReference type="PROSITE" id="PS50948"/>
    </source>
</evidence>
<dbReference type="Pfam" id="PF14295">
    <property type="entry name" value="PAN_4"/>
    <property type="match status" value="3"/>
</dbReference>
<dbReference type="GO" id="GO:0005576">
    <property type="term" value="C:extracellular region"/>
    <property type="evidence" value="ECO:0007669"/>
    <property type="project" value="InterPro"/>
</dbReference>
<dbReference type="Ensembl" id="ENSDLAT00005037448.2">
    <property type="protein sequence ID" value="ENSDLAP00005035111.2"/>
    <property type="gene ID" value="ENSDLAG00005015645.2"/>
</dbReference>
<feature type="domain" description="Apple" evidence="3">
    <location>
        <begin position="232"/>
        <end position="306"/>
    </location>
</feature>
<protein>
    <recommendedName>
        <fullName evidence="3">Apple domain-containing protein</fullName>
    </recommendedName>
</protein>
<dbReference type="Gene3D" id="3.50.4.10">
    <property type="entry name" value="Hepatocyte Growth Factor"/>
    <property type="match status" value="4"/>
</dbReference>
<reference evidence="4" key="1">
    <citation type="submission" date="2025-08" db="UniProtKB">
        <authorList>
            <consortium name="Ensembl"/>
        </authorList>
    </citation>
    <scope>IDENTIFICATION</scope>
</reference>
<dbReference type="GeneTree" id="ENSGT00940000158569"/>
<dbReference type="CDD" id="cd01100">
    <property type="entry name" value="APPLE_Factor_XI_like"/>
    <property type="match status" value="4"/>
</dbReference>
<evidence type="ECO:0000256" key="1">
    <source>
        <dbReference type="ARBA" id="ARBA00022737"/>
    </source>
</evidence>
<keyword evidence="2" id="KW-1015">Disulfide bond</keyword>
<keyword evidence="1" id="KW-0677">Repeat</keyword>
<feature type="domain" description="Apple" evidence="3">
    <location>
        <begin position="49"/>
        <end position="132"/>
    </location>
</feature>
<proteinExistence type="predicted"/>
<keyword evidence="5" id="KW-1185">Reference proteome</keyword>
<organism evidence="4 5">
    <name type="scientific">Dicentrarchus labrax</name>
    <name type="common">European seabass</name>
    <name type="synonym">Morone labrax</name>
    <dbReference type="NCBI Taxonomy" id="13489"/>
    <lineage>
        <taxon>Eukaryota</taxon>
        <taxon>Metazoa</taxon>
        <taxon>Chordata</taxon>
        <taxon>Craniata</taxon>
        <taxon>Vertebrata</taxon>
        <taxon>Euteleostomi</taxon>
        <taxon>Actinopterygii</taxon>
        <taxon>Neopterygii</taxon>
        <taxon>Teleostei</taxon>
        <taxon>Neoteleostei</taxon>
        <taxon>Acanthomorphata</taxon>
        <taxon>Eupercaria</taxon>
        <taxon>Moronidae</taxon>
        <taxon>Dicentrarchus</taxon>
    </lineage>
</organism>
<dbReference type="Pfam" id="PF00024">
    <property type="entry name" value="PAN_1"/>
    <property type="match status" value="1"/>
</dbReference>
<dbReference type="InterPro" id="IPR000177">
    <property type="entry name" value="Apple"/>
</dbReference>
<evidence type="ECO:0000313" key="4">
    <source>
        <dbReference type="Ensembl" id="ENSDLAP00005035111.2"/>
    </source>
</evidence>
<dbReference type="PANTHER" id="PTHR33946">
    <property type="match status" value="1"/>
</dbReference>
<dbReference type="AlphaFoldDB" id="A0A8C4NLS6"/>
<name>A0A8C4NLS6_DICLA</name>
<dbReference type="GO" id="GO:0006508">
    <property type="term" value="P:proteolysis"/>
    <property type="evidence" value="ECO:0007669"/>
    <property type="project" value="InterPro"/>
</dbReference>
<evidence type="ECO:0000313" key="5">
    <source>
        <dbReference type="Proteomes" id="UP000694389"/>
    </source>
</evidence>